<keyword evidence="4" id="KW-0460">Magnesium</keyword>
<keyword evidence="2" id="KW-0479">Metal-binding</keyword>
<evidence type="ECO:0000256" key="4">
    <source>
        <dbReference type="ARBA" id="ARBA00022842"/>
    </source>
</evidence>
<dbReference type="Proteomes" id="UP000533598">
    <property type="component" value="Unassembled WGS sequence"/>
</dbReference>
<name>A0A7W7CJ34_9PSEU</name>
<keyword evidence="3" id="KW-0378">Hydrolase</keyword>
<keyword evidence="8" id="KW-1185">Reference proteome</keyword>
<dbReference type="RefSeq" id="WP_185009132.1">
    <property type="nucleotide sequence ID" value="NZ_BAAAUI010000067.1"/>
</dbReference>
<comment type="caution">
    <text evidence="7">The sequence shown here is derived from an EMBL/GenBank/DDBJ whole genome shotgun (WGS) entry which is preliminary data.</text>
</comment>
<dbReference type="GO" id="GO:0016787">
    <property type="term" value="F:hydrolase activity"/>
    <property type="evidence" value="ECO:0007669"/>
    <property type="project" value="UniProtKB-KW"/>
</dbReference>
<dbReference type="GO" id="GO:0046872">
    <property type="term" value="F:metal ion binding"/>
    <property type="evidence" value="ECO:0007669"/>
    <property type="project" value="UniProtKB-KW"/>
</dbReference>
<dbReference type="Pfam" id="PF26343">
    <property type="entry name" value="VapC50_C"/>
    <property type="match status" value="1"/>
</dbReference>
<protein>
    <submittedName>
        <fullName evidence="7">Putative nucleic acid-binding protein</fullName>
    </submittedName>
</protein>
<reference evidence="7 8" key="1">
    <citation type="submission" date="2020-08" db="EMBL/GenBank/DDBJ databases">
        <title>Sequencing the genomes of 1000 actinobacteria strains.</title>
        <authorList>
            <person name="Klenk H.-P."/>
        </authorList>
    </citation>
    <scope>NUCLEOTIDE SEQUENCE [LARGE SCALE GENOMIC DNA]</scope>
    <source>
        <strain evidence="7 8">DSM 44230</strain>
    </source>
</reference>
<dbReference type="AlphaFoldDB" id="A0A7W7CJ34"/>
<evidence type="ECO:0000259" key="6">
    <source>
        <dbReference type="Pfam" id="PF26343"/>
    </source>
</evidence>
<accession>A0A7W7CJ34</accession>
<evidence type="ECO:0000259" key="5">
    <source>
        <dbReference type="Pfam" id="PF13470"/>
    </source>
</evidence>
<proteinExistence type="predicted"/>
<sequence>MSFVVVYDACVLYPSTLRDLLIRIARAGLVQAKWTNRILDEVFDSLRTHRPDLAPDALARTRKLMVCAVRDCLVTNYEPLEAGLELPDPDDRHVLAAAIKARAQVIVTNNLKDFPPGQVGQWDIEAKSADDFVLDQIDLDAKVVWNCVQQIADARRRPPERPEDTLLALERNGLIRSVAALHRA</sequence>
<dbReference type="InterPro" id="IPR002716">
    <property type="entry name" value="PIN_dom"/>
</dbReference>
<gene>
    <name evidence="7" type="ORF">HNR67_008213</name>
</gene>
<evidence type="ECO:0000256" key="2">
    <source>
        <dbReference type="ARBA" id="ARBA00022723"/>
    </source>
</evidence>
<evidence type="ECO:0000256" key="3">
    <source>
        <dbReference type="ARBA" id="ARBA00022801"/>
    </source>
</evidence>
<dbReference type="EMBL" id="JACHMH010000001">
    <property type="protein sequence ID" value="MBB4682095.1"/>
    <property type="molecule type" value="Genomic_DNA"/>
</dbReference>
<feature type="domain" description="VapC50 C-terminal" evidence="6">
    <location>
        <begin position="129"/>
        <end position="183"/>
    </location>
</feature>
<evidence type="ECO:0000313" key="7">
    <source>
        <dbReference type="EMBL" id="MBB4682095.1"/>
    </source>
</evidence>
<evidence type="ECO:0000256" key="1">
    <source>
        <dbReference type="ARBA" id="ARBA00022722"/>
    </source>
</evidence>
<organism evidence="7 8">
    <name type="scientific">Crossiella cryophila</name>
    <dbReference type="NCBI Taxonomy" id="43355"/>
    <lineage>
        <taxon>Bacteria</taxon>
        <taxon>Bacillati</taxon>
        <taxon>Actinomycetota</taxon>
        <taxon>Actinomycetes</taxon>
        <taxon>Pseudonocardiales</taxon>
        <taxon>Pseudonocardiaceae</taxon>
        <taxon>Crossiella</taxon>
    </lineage>
</organism>
<dbReference type="GO" id="GO:0004518">
    <property type="term" value="F:nuclease activity"/>
    <property type="evidence" value="ECO:0007669"/>
    <property type="project" value="UniProtKB-KW"/>
</dbReference>
<evidence type="ECO:0000313" key="8">
    <source>
        <dbReference type="Proteomes" id="UP000533598"/>
    </source>
</evidence>
<dbReference type="InterPro" id="IPR058652">
    <property type="entry name" value="VapC50_C"/>
</dbReference>
<dbReference type="Pfam" id="PF13470">
    <property type="entry name" value="PIN_3"/>
    <property type="match status" value="1"/>
</dbReference>
<feature type="domain" description="PIN" evidence="5">
    <location>
        <begin position="5"/>
        <end position="111"/>
    </location>
</feature>
<keyword evidence="1" id="KW-0540">Nuclease</keyword>